<keyword evidence="2" id="KW-0808">Transferase</keyword>
<evidence type="ECO:0000313" key="3">
    <source>
        <dbReference type="Proteomes" id="UP000282084"/>
    </source>
</evidence>
<keyword evidence="2" id="KW-0418">Kinase</keyword>
<evidence type="ECO:0000313" key="2">
    <source>
        <dbReference type="EMBL" id="RKT57830.1"/>
    </source>
</evidence>
<reference evidence="2 3" key="1">
    <citation type="submission" date="2018-10" db="EMBL/GenBank/DDBJ databases">
        <title>Sequencing the genomes of 1000 actinobacteria strains.</title>
        <authorList>
            <person name="Klenk H.-P."/>
        </authorList>
    </citation>
    <scope>NUCLEOTIDE SEQUENCE [LARGE SCALE GENOMIC DNA]</scope>
    <source>
        <strain evidence="2 3">DSM 43800</strain>
    </source>
</reference>
<keyword evidence="3" id="KW-1185">Reference proteome</keyword>
<proteinExistence type="predicted"/>
<dbReference type="OrthoDB" id="3723194at2"/>
<accession>A0A495W9N3</accession>
<comment type="caution">
    <text evidence="2">The sequence shown here is derived from an EMBL/GenBank/DDBJ whole genome shotgun (WGS) entry which is preliminary data.</text>
</comment>
<evidence type="ECO:0000259" key="1">
    <source>
        <dbReference type="Pfam" id="PF01636"/>
    </source>
</evidence>
<dbReference type="Pfam" id="PF01636">
    <property type="entry name" value="APH"/>
    <property type="match status" value="1"/>
</dbReference>
<feature type="domain" description="Aminoglycoside phosphotransferase" evidence="1">
    <location>
        <begin position="55"/>
        <end position="255"/>
    </location>
</feature>
<dbReference type="InterPro" id="IPR002575">
    <property type="entry name" value="Aminoglycoside_PTrfase"/>
</dbReference>
<protein>
    <submittedName>
        <fullName evidence="2">Thiamine kinase-like enzyme</fullName>
    </submittedName>
</protein>
<name>A0A495W9N3_9PSEU</name>
<dbReference type="Proteomes" id="UP000282084">
    <property type="component" value="Unassembled WGS sequence"/>
</dbReference>
<dbReference type="InterPro" id="IPR011009">
    <property type="entry name" value="Kinase-like_dom_sf"/>
</dbReference>
<organism evidence="2 3">
    <name type="scientific">Saccharothrix australiensis</name>
    <dbReference type="NCBI Taxonomy" id="2072"/>
    <lineage>
        <taxon>Bacteria</taxon>
        <taxon>Bacillati</taxon>
        <taxon>Actinomycetota</taxon>
        <taxon>Actinomycetes</taxon>
        <taxon>Pseudonocardiales</taxon>
        <taxon>Pseudonocardiaceae</taxon>
        <taxon>Saccharothrix</taxon>
    </lineage>
</organism>
<dbReference type="GO" id="GO:0016301">
    <property type="term" value="F:kinase activity"/>
    <property type="evidence" value="ECO:0007669"/>
    <property type="project" value="UniProtKB-KW"/>
</dbReference>
<dbReference type="SUPFAM" id="SSF56112">
    <property type="entry name" value="Protein kinase-like (PK-like)"/>
    <property type="match status" value="1"/>
</dbReference>
<dbReference type="Gene3D" id="3.90.1200.10">
    <property type="match status" value="1"/>
</dbReference>
<sequence>MIGRNDANERANDLTSRFDEQTARDALGQACTAADVECVNPRLLRLGENAIFRLNGLVVRVARGPAHWDDAVKEVNVARWLSQADFPGARLADLPQPLLIRDTYPVTFWNFIDGPNGGPSDIDTLAALLNRLHKLPRPKTFELPEQELLSKIEPRIDTAPIEPDDKRFLLQLCDRLKGEIAELDYELPAGPVHGDAHVQNLMFTGHTPTMIDFEAVSWGQPEWDLGLTATEYETAGWWTADQYQEFTDSYGYDVTQWDGFPVVQATHELKMTTWIMQNVETSDRIAQEYATRIATLRRRENIGRWSAF</sequence>
<gene>
    <name evidence="2" type="ORF">C8E97_6561</name>
</gene>
<dbReference type="RefSeq" id="WP_121010052.1">
    <property type="nucleotide sequence ID" value="NZ_RBXO01000001.1"/>
</dbReference>
<dbReference type="EMBL" id="RBXO01000001">
    <property type="protein sequence ID" value="RKT57830.1"/>
    <property type="molecule type" value="Genomic_DNA"/>
</dbReference>
<dbReference type="AlphaFoldDB" id="A0A495W9N3"/>